<feature type="transmembrane region" description="Helical" evidence="1">
    <location>
        <begin position="63"/>
        <end position="82"/>
    </location>
</feature>
<evidence type="ECO:0000313" key="3">
    <source>
        <dbReference type="Proteomes" id="UP001174934"/>
    </source>
</evidence>
<dbReference type="AlphaFoldDB" id="A0AA40C5E4"/>
<keyword evidence="1" id="KW-1133">Transmembrane helix</keyword>
<evidence type="ECO:0000256" key="1">
    <source>
        <dbReference type="SAM" id="Phobius"/>
    </source>
</evidence>
<dbReference type="Proteomes" id="UP001174934">
    <property type="component" value="Unassembled WGS sequence"/>
</dbReference>
<gene>
    <name evidence="2" type="ORF">B0T17DRAFT_590934</name>
</gene>
<feature type="transmembrane region" description="Helical" evidence="1">
    <location>
        <begin position="94"/>
        <end position="114"/>
    </location>
</feature>
<sequence>MAINLDQVLHGRAGWRLRFLVPCWVFQVAVLLGLMGVFAYRLVETFEHYDEKNKNGRAPMVEVVWEATNVGFSTVSLVLSIIEISKMATESLTPFLMLCTHIIKLTLSFAILGLDITVYLQRTDEHYSIVALALDCGLL</sequence>
<keyword evidence="3" id="KW-1185">Reference proteome</keyword>
<keyword evidence="1" id="KW-0812">Transmembrane</keyword>
<comment type="caution">
    <text evidence="2">The sequence shown here is derived from an EMBL/GenBank/DDBJ whole genome shotgun (WGS) entry which is preliminary data.</text>
</comment>
<name>A0AA40C5E4_9PEZI</name>
<keyword evidence="1" id="KW-0472">Membrane</keyword>
<proteinExistence type="predicted"/>
<protein>
    <submittedName>
        <fullName evidence="2">Uncharacterized protein</fullName>
    </submittedName>
</protein>
<reference evidence="2" key="1">
    <citation type="submission" date="2023-06" db="EMBL/GenBank/DDBJ databases">
        <title>Genome-scale phylogeny and comparative genomics of the fungal order Sordariales.</title>
        <authorList>
            <consortium name="Lawrence Berkeley National Laboratory"/>
            <person name="Hensen N."/>
            <person name="Bonometti L."/>
            <person name="Westerberg I."/>
            <person name="Brannstrom I.O."/>
            <person name="Guillou S."/>
            <person name="Cros-Aarteil S."/>
            <person name="Calhoun S."/>
            <person name="Haridas S."/>
            <person name="Kuo A."/>
            <person name="Mondo S."/>
            <person name="Pangilinan J."/>
            <person name="Riley R."/>
            <person name="LaButti K."/>
            <person name="Andreopoulos B."/>
            <person name="Lipzen A."/>
            <person name="Chen C."/>
            <person name="Yanf M."/>
            <person name="Daum C."/>
            <person name="Ng V."/>
            <person name="Clum A."/>
            <person name="Steindorff A."/>
            <person name="Ohm R."/>
            <person name="Martin F."/>
            <person name="Silar P."/>
            <person name="Natvig D."/>
            <person name="Lalanne C."/>
            <person name="Gautier V."/>
            <person name="Ament-velasquez S.L."/>
            <person name="Kruys A."/>
            <person name="Hutchinson M.I."/>
            <person name="Powell A.J."/>
            <person name="Barry K."/>
            <person name="Miller A.N."/>
            <person name="Grigoriev I.V."/>
            <person name="Debuchy R."/>
            <person name="Gladieux P."/>
            <person name="Thoren M.H."/>
            <person name="Johannesson H."/>
        </authorList>
    </citation>
    <scope>NUCLEOTIDE SEQUENCE</scope>
    <source>
        <strain evidence="2">SMH3391-2</strain>
    </source>
</reference>
<feature type="transmembrane region" description="Helical" evidence="1">
    <location>
        <begin position="21"/>
        <end position="43"/>
    </location>
</feature>
<evidence type="ECO:0000313" key="2">
    <source>
        <dbReference type="EMBL" id="KAK0625324.1"/>
    </source>
</evidence>
<accession>A0AA40C5E4</accession>
<organism evidence="2 3">
    <name type="scientific">Bombardia bombarda</name>
    <dbReference type="NCBI Taxonomy" id="252184"/>
    <lineage>
        <taxon>Eukaryota</taxon>
        <taxon>Fungi</taxon>
        <taxon>Dikarya</taxon>
        <taxon>Ascomycota</taxon>
        <taxon>Pezizomycotina</taxon>
        <taxon>Sordariomycetes</taxon>
        <taxon>Sordariomycetidae</taxon>
        <taxon>Sordariales</taxon>
        <taxon>Lasiosphaeriaceae</taxon>
        <taxon>Bombardia</taxon>
    </lineage>
</organism>
<dbReference type="EMBL" id="JAULSR010000003">
    <property type="protein sequence ID" value="KAK0625324.1"/>
    <property type="molecule type" value="Genomic_DNA"/>
</dbReference>